<name>A0A1Y1SDC1_9GAMM</name>
<keyword evidence="2" id="KW-0540">Nuclease</keyword>
<dbReference type="SUPFAM" id="SSF56219">
    <property type="entry name" value="DNase I-like"/>
    <property type="match status" value="1"/>
</dbReference>
<dbReference type="Pfam" id="PF03372">
    <property type="entry name" value="Exo_endo_phos"/>
    <property type="match status" value="1"/>
</dbReference>
<evidence type="ECO:0000313" key="2">
    <source>
        <dbReference type="EMBL" id="ORE86921.1"/>
    </source>
</evidence>
<dbReference type="AlphaFoldDB" id="A0A1Y1SDC1"/>
<dbReference type="InterPro" id="IPR036691">
    <property type="entry name" value="Endo/exonu/phosph_ase_sf"/>
</dbReference>
<dbReference type="GO" id="GO:0004519">
    <property type="term" value="F:endonuclease activity"/>
    <property type="evidence" value="ECO:0007669"/>
    <property type="project" value="UniProtKB-KW"/>
</dbReference>
<organism evidence="2 3">
    <name type="scientific">Oceanococcus atlanticus</name>
    <dbReference type="NCBI Taxonomy" id="1317117"/>
    <lineage>
        <taxon>Bacteria</taxon>
        <taxon>Pseudomonadati</taxon>
        <taxon>Pseudomonadota</taxon>
        <taxon>Gammaproteobacteria</taxon>
        <taxon>Chromatiales</taxon>
        <taxon>Oceanococcaceae</taxon>
        <taxon>Oceanococcus</taxon>
    </lineage>
</organism>
<keyword evidence="3" id="KW-1185">Reference proteome</keyword>
<dbReference type="PANTHER" id="PTHR14859">
    <property type="entry name" value="CALCOFLUOR WHITE HYPERSENSITIVE PROTEIN PRECURSOR"/>
    <property type="match status" value="1"/>
</dbReference>
<reference evidence="2 3" key="1">
    <citation type="submission" date="2013-04" db="EMBL/GenBank/DDBJ databases">
        <title>Oceanococcus atlanticus 22II-S10r2 Genome Sequencing.</title>
        <authorList>
            <person name="Lai Q."/>
            <person name="Li G."/>
            <person name="Shao Z."/>
        </authorList>
    </citation>
    <scope>NUCLEOTIDE SEQUENCE [LARGE SCALE GENOMIC DNA]</scope>
    <source>
        <strain evidence="2 3">22II-S10r2</strain>
    </source>
</reference>
<proteinExistence type="predicted"/>
<protein>
    <submittedName>
        <fullName evidence="2">Endonuclease/exonuclease/phosphatase</fullName>
    </submittedName>
</protein>
<dbReference type="GO" id="GO:0006506">
    <property type="term" value="P:GPI anchor biosynthetic process"/>
    <property type="evidence" value="ECO:0007669"/>
    <property type="project" value="TreeGrafter"/>
</dbReference>
<dbReference type="STRING" id="1317117.ATO7_07777"/>
<gene>
    <name evidence="2" type="ORF">ATO7_07777</name>
</gene>
<dbReference type="PANTHER" id="PTHR14859:SF15">
    <property type="entry name" value="ENDONUCLEASE_EXONUCLEASE_PHOSPHATASE DOMAIN-CONTAINING PROTEIN"/>
    <property type="match status" value="1"/>
</dbReference>
<dbReference type="EMBL" id="AQQV01000002">
    <property type="protein sequence ID" value="ORE86921.1"/>
    <property type="molecule type" value="Genomic_DNA"/>
</dbReference>
<dbReference type="GO" id="GO:0004527">
    <property type="term" value="F:exonuclease activity"/>
    <property type="evidence" value="ECO:0007669"/>
    <property type="project" value="UniProtKB-KW"/>
</dbReference>
<dbReference type="Proteomes" id="UP000192342">
    <property type="component" value="Unassembled WGS sequence"/>
</dbReference>
<evidence type="ECO:0000259" key="1">
    <source>
        <dbReference type="Pfam" id="PF03372"/>
    </source>
</evidence>
<keyword evidence="2" id="KW-0269">Exonuclease</keyword>
<comment type="caution">
    <text evidence="2">The sequence shown here is derived from an EMBL/GenBank/DDBJ whole genome shotgun (WGS) entry which is preliminary data.</text>
</comment>
<dbReference type="InterPro" id="IPR051916">
    <property type="entry name" value="GPI-anchor_lipid_remodeler"/>
</dbReference>
<accession>A0A1Y1SDC1</accession>
<sequence>MQEQTLDPQRHLRLMTYNMQVGIRTRHVGEYLARSWRHVLPSWRRNDDLAPVAQMLRGHDLVAIQEADLGSYRTRSVNLLDHLATHAEYPYWHAHGHRRLGPFARHAMGVLSRRALSEVEILRLPGRVPGRAAVIYRLPVSHGHIAIVVTHLALGRTDRARQLSHIVQATQGDEHVILMGDLNCDEGELEAHPVLRERGFILPAEPSHSYPSWRPRRQIDHVLVTPGFRLVSASATPFGWSDHLPVQVDVELPSGIILPT</sequence>
<dbReference type="Gene3D" id="3.60.10.10">
    <property type="entry name" value="Endonuclease/exonuclease/phosphatase"/>
    <property type="match status" value="1"/>
</dbReference>
<dbReference type="OrthoDB" id="5293344at2"/>
<keyword evidence="2" id="KW-0378">Hydrolase</keyword>
<keyword evidence="2" id="KW-0255">Endonuclease</keyword>
<evidence type="ECO:0000313" key="3">
    <source>
        <dbReference type="Proteomes" id="UP000192342"/>
    </source>
</evidence>
<feature type="domain" description="Endonuclease/exonuclease/phosphatase" evidence="1">
    <location>
        <begin position="15"/>
        <end position="243"/>
    </location>
</feature>
<dbReference type="GO" id="GO:0016020">
    <property type="term" value="C:membrane"/>
    <property type="evidence" value="ECO:0007669"/>
    <property type="project" value="GOC"/>
</dbReference>
<dbReference type="InterPro" id="IPR005135">
    <property type="entry name" value="Endo/exonuclease/phosphatase"/>
</dbReference>